<gene>
    <name evidence="4" type="ORF">FD25_GL002592</name>
</gene>
<feature type="compositionally biased region" description="Low complexity" evidence="1">
    <location>
        <begin position="364"/>
        <end position="378"/>
    </location>
</feature>
<dbReference type="Proteomes" id="UP000051955">
    <property type="component" value="Unassembled WGS sequence"/>
</dbReference>
<feature type="region of interest" description="Disordered" evidence="1">
    <location>
        <begin position="353"/>
        <end position="379"/>
    </location>
</feature>
<dbReference type="Gene3D" id="2.60.40.10">
    <property type="entry name" value="Immunoglobulins"/>
    <property type="match status" value="1"/>
</dbReference>
<dbReference type="STRING" id="1423715.FD25_GL002592"/>
<evidence type="ECO:0000256" key="2">
    <source>
        <dbReference type="SAM" id="SignalP"/>
    </source>
</evidence>
<proteinExistence type="predicted"/>
<organism evidence="4 5">
    <name type="scientific">Levilactobacillus acidifarinae DSM 19394 = JCM 15949</name>
    <dbReference type="NCBI Taxonomy" id="1423715"/>
    <lineage>
        <taxon>Bacteria</taxon>
        <taxon>Bacillati</taxon>
        <taxon>Bacillota</taxon>
        <taxon>Bacilli</taxon>
        <taxon>Lactobacillales</taxon>
        <taxon>Lactobacillaceae</taxon>
        <taxon>Levilactobacillus</taxon>
    </lineage>
</organism>
<feature type="signal peptide" evidence="2">
    <location>
        <begin position="1"/>
        <end position="23"/>
    </location>
</feature>
<dbReference type="AlphaFoldDB" id="A0A0R1LKH7"/>
<keyword evidence="2" id="KW-0732">Signal</keyword>
<feature type="domain" description="WxL" evidence="3">
    <location>
        <begin position="437"/>
        <end position="579"/>
    </location>
</feature>
<name>A0A0R1LKH7_9LACO</name>
<protein>
    <recommendedName>
        <fullName evidence="3">WxL domain-containing protein</fullName>
    </recommendedName>
</protein>
<dbReference type="Pfam" id="PF13731">
    <property type="entry name" value="WxL"/>
    <property type="match status" value="1"/>
</dbReference>
<dbReference type="InterPro" id="IPR013320">
    <property type="entry name" value="ConA-like_dom_sf"/>
</dbReference>
<comment type="caution">
    <text evidence="4">The sequence shown here is derived from an EMBL/GenBank/DDBJ whole genome shotgun (WGS) entry which is preliminary data.</text>
</comment>
<keyword evidence="5" id="KW-1185">Reference proteome</keyword>
<dbReference type="OrthoDB" id="2329909at2"/>
<feature type="chain" id="PRO_5038574011" description="WxL domain-containing protein" evidence="2">
    <location>
        <begin position="24"/>
        <end position="580"/>
    </location>
</feature>
<sequence length="580" mass="61016">MLKRWLSVGVVMLIMGLTSGVTAHADSAEDHALATAPAGMTLTGDDASLTTSDQAANQAGFVPIRHGQAVALTTGEAQAGAVWSTNTHAFHLTQNQTIAAWVYLGCGQQASDGLAFVLQNDSRMVNATPQFGATPIGETLGVWGIDADPFPATATALSRTAIQNSWALALSTGRHTQANATAPGQANSFDLGATTPYLAAGYPGSGTTYQRHKVSGTLGGLLTPNRYYYSLALQGRLAVPNLANGQWHHVTLRWRAATHTMTVIVNDRQATTNAAESGTRRTVNVDLNRVDPNHTGYARWGLTAATSTGVTAPTLAVLTQSPRQPKQVTSAVKPQSKPKMTTRATNAHAAVTVTSHRSVQVPSTHPTTVTGRVTPTGTASARPTVQVTLNGQRLATTKPQPNGKFAVTIDAAQLRPGTDRVKLVAQTATRRTEPTTVALHVAGKLTFAALSTAPGFQKMPVATKNELVTRQPGWQIVVQDTRGTGSRWTLSAQSGTFVNETTGRPMAGAPVYVTDGTMTPLSRVPTTIMTHTTNDAQADGKTNVLAQWSAKTGILLHAQPGTAAGRYHGTITWTLNNAPE</sequence>
<dbReference type="PATRIC" id="fig|1423715.3.peg.2672"/>
<dbReference type="EMBL" id="AZDV01000005">
    <property type="protein sequence ID" value="KRK96128.1"/>
    <property type="molecule type" value="Genomic_DNA"/>
</dbReference>
<accession>A0A0R1LKH7</accession>
<dbReference type="InterPro" id="IPR027994">
    <property type="entry name" value="WxL_dom"/>
</dbReference>
<dbReference type="InterPro" id="IPR013783">
    <property type="entry name" value="Ig-like_fold"/>
</dbReference>
<evidence type="ECO:0000256" key="1">
    <source>
        <dbReference type="SAM" id="MobiDB-lite"/>
    </source>
</evidence>
<evidence type="ECO:0000259" key="3">
    <source>
        <dbReference type="Pfam" id="PF13731"/>
    </source>
</evidence>
<evidence type="ECO:0000313" key="4">
    <source>
        <dbReference type="EMBL" id="KRK96128.1"/>
    </source>
</evidence>
<dbReference type="SUPFAM" id="SSF49899">
    <property type="entry name" value="Concanavalin A-like lectins/glucanases"/>
    <property type="match status" value="1"/>
</dbReference>
<feature type="compositionally biased region" description="Polar residues" evidence="1">
    <location>
        <begin position="353"/>
        <end position="363"/>
    </location>
</feature>
<dbReference type="Gene3D" id="2.60.120.200">
    <property type="match status" value="1"/>
</dbReference>
<reference evidence="4 5" key="1">
    <citation type="journal article" date="2015" name="Genome Announc.">
        <title>Expanding the biotechnology potential of lactobacilli through comparative genomics of 213 strains and associated genera.</title>
        <authorList>
            <person name="Sun Z."/>
            <person name="Harris H.M."/>
            <person name="McCann A."/>
            <person name="Guo C."/>
            <person name="Argimon S."/>
            <person name="Zhang W."/>
            <person name="Yang X."/>
            <person name="Jeffery I.B."/>
            <person name="Cooney J.C."/>
            <person name="Kagawa T.F."/>
            <person name="Liu W."/>
            <person name="Song Y."/>
            <person name="Salvetti E."/>
            <person name="Wrobel A."/>
            <person name="Rasinkangas P."/>
            <person name="Parkhill J."/>
            <person name="Rea M.C."/>
            <person name="O'Sullivan O."/>
            <person name="Ritari J."/>
            <person name="Douillard F.P."/>
            <person name="Paul Ross R."/>
            <person name="Yang R."/>
            <person name="Briner A.E."/>
            <person name="Felis G.E."/>
            <person name="de Vos W.M."/>
            <person name="Barrangou R."/>
            <person name="Klaenhammer T.R."/>
            <person name="Caufield P.W."/>
            <person name="Cui Y."/>
            <person name="Zhang H."/>
            <person name="O'Toole P.W."/>
        </authorList>
    </citation>
    <scope>NUCLEOTIDE SEQUENCE [LARGE SCALE GENOMIC DNA]</scope>
    <source>
        <strain evidence="4 5">DSM 19394</strain>
    </source>
</reference>
<evidence type="ECO:0000313" key="5">
    <source>
        <dbReference type="Proteomes" id="UP000051955"/>
    </source>
</evidence>